<gene>
    <name evidence="3" type="ORF">SAY86_028021</name>
</gene>
<reference evidence="3 4" key="1">
    <citation type="journal article" date="2023" name="Hortic Res">
        <title>Pangenome of water caltrop reveals structural variations and asymmetric subgenome divergence after allopolyploidization.</title>
        <authorList>
            <person name="Zhang X."/>
            <person name="Chen Y."/>
            <person name="Wang L."/>
            <person name="Yuan Y."/>
            <person name="Fang M."/>
            <person name="Shi L."/>
            <person name="Lu R."/>
            <person name="Comes H.P."/>
            <person name="Ma Y."/>
            <person name="Chen Y."/>
            <person name="Huang G."/>
            <person name="Zhou Y."/>
            <person name="Zheng Z."/>
            <person name="Qiu Y."/>
        </authorList>
    </citation>
    <scope>NUCLEOTIDE SEQUENCE [LARGE SCALE GENOMIC DNA]</scope>
    <source>
        <strain evidence="3">F231</strain>
    </source>
</reference>
<proteinExistence type="predicted"/>
<dbReference type="AlphaFoldDB" id="A0AAN7RBU1"/>
<dbReference type="Proteomes" id="UP001346149">
    <property type="component" value="Unassembled WGS sequence"/>
</dbReference>
<evidence type="ECO:0000259" key="1">
    <source>
        <dbReference type="Pfam" id="PF05003"/>
    </source>
</evidence>
<name>A0AAN7RBU1_TRANT</name>
<evidence type="ECO:0000259" key="2">
    <source>
        <dbReference type="Pfam" id="PF11961"/>
    </source>
</evidence>
<dbReference type="InterPro" id="IPR007700">
    <property type="entry name" value="DUF668"/>
</dbReference>
<keyword evidence="4" id="KW-1185">Reference proteome</keyword>
<sequence>MALETWLLKKLIWSALSNRQEPTTTVKRRRFMNRNSKNNTALGILSFETAGHMSKLLYLWRSLSEKSLILHYDSILSLDGVRKIVSTDESFLLGLLCAELVESLRAAAAAAAHLGLRCVDPNLSEFGEVLVEFANTGRDPNGWAMGLKEMESMAKKADRYVKATASLQRAIHEVAALEGSLKKTLQITAGSSYQSSMALDLRQKIFCKREEVKSLQKRSLWGHSCDSATLMLVRLAFTVLARIKLVFCLREDYTNPISWSLPASAAILPGRKMNKAEEGGGVKANGFFESNSKALRPPATTLGDAALAHHYAGLIIVIEKMIQSPQLIGLDAREDLYSMLPESIRSALRSRLRGVRMWVVEAGLAAEWDDAIWRILGWLSPLAHNTIKWQSERNFDPQSCSSQQQKMAKNSSISSSSNGNNSVFLLQTLYFASKDKAEAAISELLVGLNYIWRFEKEMTTKALYECKLTAPLEQLGA</sequence>
<organism evidence="3 4">
    <name type="scientific">Trapa natans</name>
    <name type="common">Water chestnut</name>
    <dbReference type="NCBI Taxonomy" id="22666"/>
    <lineage>
        <taxon>Eukaryota</taxon>
        <taxon>Viridiplantae</taxon>
        <taxon>Streptophyta</taxon>
        <taxon>Embryophyta</taxon>
        <taxon>Tracheophyta</taxon>
        <taxon>Spermatophyta</taxon>
        <taxon>Magnoliopsida</taxon>
        <taxon>eudicotyledons</taxon>
        <taxon>Gunneridae</taxon>
        <taxon>Pentapetalae</taxon>
        <taxon>rosids</taxon>
        <taxon>malvids</taxon>
        <taxon>Myrtales</taxon>
        <taxon>Lythraceae</taxon>
        <taxon>Trapa</taxon>
    </lineage>
</organism>
<dbReference type="Pfam" id="PF05003">
    <property type="entry name" value="DUF668"/>
    <property type="match status" value="1"/>
</dbReference>
<evidence type="ECO:0000313" key="4">
    <source>
        <dbReference type="Proteomes" id="UP001346149"/>
    </source>
</evidence>
<dbReference type="GO" id="GO:0045927">
    <property type="term" value="P:positive regulation of growth"/>
    <property type="evidence" value="ECO:0007669"/>
    <property type="project" value="InterPro"/>
</dbReference>
<evidence type="ECO:0000313" key="3">
    <source>
        <dbReference type="EMBL" id="KAK4795695.1"/>
    </source>
</evidence>
<accession>A0AAN7RBU1</accession>
<protein>
    <submittedName>
        <fullName evidence="3">Uncharacterized protein</fullName>
    </submittedName>
</protein>
<dbReference type="PANTHER" id="PTHR31371:SF14">
    <property type="entry name" value="SIMILARITY TO UNKNOWN PROTEIN"/>
    <property type="match status" value="1"/>
</dbReference>
<dbReference type="InterPro" id="IPR021864">
    <property type="entry name" value="DUF3475"/>
</dbReference>
<comment type="caution">
    <text evidence="3">The sequence shown here is derived from an EMBL/GenBank/DDBJ whole genome shotgun (WGS) entry which is preliminary data.</text>
</comment>
<feature type="domain" description="DUF3475" evidence="2">
    <location>
        <begin position="44"/>
        <end position="100"/>
    </location>
</feature>
<dbReference type="Pfam" id="PF11961">
    <property type="entry name" value="DUF3475"/>
    <property type="match status" value="1"/>
</dbReference>
<dbReference type="EMBL" id="JAXQNO010000006">
    <property type="protein sequence ID" value="KAK4795695.1"/>
    <property type="molecule type" value="Genomic_DNA"/>
</dbReference>
<dbReference type="PANTHER" id="PTHR31371">
    <property type="entry name" value="BNAC09G50660D PROTEIN"/>
    <property type="match status" value="1"/>
</dbReference>
<feature type="domain" description="DUF668" evidence="1">
    <location>
        <begin position="301"/>
        <end position="388"/>
    </location>
</feature>